<gene>
    <name evidence="8" type="ORF">A4U43_C06F1190</name>
</gene>
<dbReference type="Pfam" id="PF00808">
    <property type="entry name" value="CBFD_NFYB_HMF"/>
    <property type="match status" value="1"/>
</dbReference>
<accession>A0A5P1ELY5</accession>
<dbReference type="AlphaFoldDB" id="A0A5P1ELY5"/>
<dbReference type="InterPro" id="IPR003958">
    <property type="entry name" value="CBFA_NFYB_domain"/>
</dbReference>
<dbReference type="Gene3D" id="1.10.20.10">
    <property type="entry name" value="Histone, subunit A"/>
    <property type="match status" value="1"/>
</dbReference>
<dbReference type="SUPFAM" id="SSF47113">
    <property type="entry name" value="Histone-fold"/>
    <property type="match status" value="1"/>
</dbReference>
<keyword evidence="5" id="KW-0539">Nucleus</keyword>
<dbReference type="Proteomes" id="UP000243459">
    <property type="component" value="Chromosome 6"/>
</dbReference>
<dbReference type="PANTHER" id="PTHR10252">
    <property type="entry name" value="HISTONE-LIKE TRANSCRIPTION FACTOR CCAAT-RELATED"/>
    <property type="match status" value="1"/>
</dbReference>
<evidence type="ECO:0000256" key="1">
    <source>
        <dbReference type="ARBA" id="ARBA00004123"/>
    </source>
</evidence>
<sequence>MDRLELPMVLPFPDQQLSVQLQAFWENQKTDIENLEEMKNHSLPLARIKKIMKSDEEVRMIAGEVPVLFSRACEMFILEMTMRAWSNTERHRRRTLQKCDVAAAVAQTDIFDFLVDIVPRDDVKEEEAPAEAPVSYCFLPGQPGVTLVDNGWEVEESGSKSDGE</sequence>
<reference evidence="9" key="1">
    <citation type="journal article" date="2017" name="Nat. Commun.">
        <title>The asparagus genome sheds light on the origin and evolution of a young Y chromosome.</title>
        <authorList>
            <person name="Harkess A."/>
            <person name="Zhou J."/>
            <person name="Xu C."/>
            <person name="Bowers J.E."/>
            <person name="Van der Hulst R."/>
            <person name="Ayyampalayam S."/>
            <person name="Mercati F."/>
            <person name="Riccardi P."/>
            <person name="McKain M.R."/>
            <person name="Kakrana A."/>
            <person name="Tang H."/>
            <person name="Ray J."/>
            <person name="Groenendijk J."/>
            <person name="Arikit S."/>
            <person name="Mathioni S.M."/>
            <person name="Nakano M."/>
            <person name="Shan H."/>
            <person name="Telgmann-Rauber A."/>
            <person name="Kanno A."/>
            <person name="Yue Z."/>
            <person name="Chen H."/>
            <person name="Li W."/>
            <person name="Chen Y."/>
            <person name="Xu X."/>
            <person name="Zhang Y."/>
            <person name="Luo S."/>
            <person name="Chen H."/>
            <person name="Gao J."/>
            <person name="Mao Z."/>
            <person name="Pires J.C."/>
            <person name="Luo M."/>
            <person name="Kudrna D."/>
            <person name="Wing R.A."/>
            <person name="Meyers B.C."/>
            <person name="Yi K."/>
            <person name="Kong H."/>
            <person name="Lavrijsen P."/>
            <person name="Sunseri F."/>
            <person name="Falavigna A."/>
            <person name="Ye Y."/>
            <person name="Leebens-Mack J.H."/>
            <person name="Chen G."/>
        </authorList>
    </citation>
    <scope>NUCLEOTIDE SEQUENCE [LARGE SCALE GENOMIC DNA]</scope>
    <source>
        <strain evidence="9">cv. DH0086</strain>
    </source>
</reference>
<dbReference type="PANTHER" id="PTHR10252:SF106">
    <property type="entry name" value="NUCLEAR TRANSCRIPTION FACTOR Y SUBUNIT C-3-RELATED"/>
    <property type="match status" value="1"/>
</dbReference>
<feature type="domain" description="Transcription factor CBF/NF-Y/archaeal histone" evidence="7">
    <location>
        <begin position="42"/>
        <end position="105"/>
    </location>
</feature>
<evidence type="ECO:0000256" key="5">
    <source>
        <dbReference type="ARBA" id="ARBA00023242"/>
    </source>
</evidence>
<dbReference type="GO" id="GO:0000978">
    <property type="term" value="F:RNA polymerase II cis-regulatory region sequence-specific DNA binding"/>
    <property type="evidence" value="ECO:0007669"/>
    <property type="project" value="TreeGrafter"/>
</dbReference>
<dbReference type="EMBL" id="CM007386">
    <property type="protein sequence ID" value="ONK65809.1"/>
    <property type="molecule type" value="Genomic_DNA"/>
</dbReference>
<dbReference type="InterPro" id="IPR050568">
    <property type="entry name" value="Transcr_DNA_Rep_Reg"/>
</dbReference>
<evidence type="ECO:0000313" key="8">
    <source>
        <dbReference type="EMBL" id="ONK65809.1"/>
    </source>
</evidence>
<comment type="similarity">
    <text evidence="6">Belongs to the NFYC/HAP5 subunit family.</text>
</comment>
<evidence type="ECO:0000259" key="7">
    <source>
        <dbReference type="Pfam" id="PF00808"/>
    </source>
</evidence>
<comment type="subcellular location">
    <subcellularLocation>
        <location evidence="1">Nucleus</location>
    </subcellularLocation>
</comment>
<dbReference type="Gramene" id="ONK65809">
    <property type="protein sequence ID" value="ONK65809"/>
    <property type="gene ID" value="A4U43_C06F1190"/>
</dbReference>
<dbReference type="GO" id="GO:0005634">
    <property type="term" value="C:nucleus"/>
    <property type="evidence" value="ECO:0007669"/>
    <property type="project" value="UniProtKB-SubCell"/>
</dbReference>
<evidence type="ECO:0000256" key="4">
    <source>
        <dbReference type="ARBA" id="ARBA00023163"/>
    </source>
</evidence>
<dbReference type="OMA" id="ANEMFIM"/>
<organism evidence="8 9">
    <name type="scientific">Asparagus officinalis</name>
    <name type="common">Garden asparagus</name>
    <dbReference type="NCBI Taxonomy" id="4686"/>
    <lineage>
        <taxon>Eukaryota</taxon>
        <taxon>Viridiplantae</taxon>
        <taxon>Streptophyta</taxon>
        <taxon>Embryophyta</taxon>
        <taxon>Tracheophyta</taxon>
        <taxon>Spermatophyta</taxon>
        <taxon>Magnoliopsida</taxon>
        <taxon>Liliopsida</taxon>
        <taxon>Asparagales</taxon>
        <taxon>Asparagaceae</taxon>
        <taxon>Asparagoideae</taxon>
        <taxon>Asparagus</taxon>
    </lineage>
</organism>
<dbReference type="GO" id="GO:0000981">
    <property type="term" value="F:DNA-binding transcription factor activity, RNA polymerase II-specific"/>
    <property type="evidence" value="ECO:0007669"/>
    <property type="project" value="TreeGrafter"/>
</dbReference>
<protein>
    <recommendedName>
        <fullName evidence="7">Transcription factor CBF/NF-Y/archaeal histone domain-containing protein</fullName>
    </recommendedName>
</protein>
<keyword evidence="4" id="KW-0804">Transcription</keyword>
<evidence type="ECO:0000313" key="9">
    <source>
        <dbReference type="Proteomes" id="UP000243459"/>
    </source>
</evidence>
<keyword evidence="9" id="KW-1185">Reference proteome</keyword>
<dbReference type="InterPro" id="IPR009072">
    <property type="entry name" value="Histone-fold"/>
</dbReference>
<keyword evidence="2" id="KW-0805">Transcription regulation</keyword>
<name>A0A5P1ELY5_ASPOF</name>
<dbReference type="CDD" id="cd22908">
    <property type="entry name" value="HFD_NFYC-like"/>
    <property type="match status" value="1"/>
</dbReference>
<evidence type="ECO:0000256" key="6">
    <source>
        <dbReference type="ARBA" id="ARBA00038129"/>
    </source>
</evidence>
<dbReference type="FunFam" id="1.10.20.10:FF:000006">
    <property type="entry name" value="Nuclear transcription factor Y subunit gamma"/>
    <property type="match status" value="1"/>
</dbReference>
<proteinExistence type="inferred from homology"/>
<keyword evidence="3" id="KW-0238">DNA-binding</keyword>
<evidence type="ECO:0000256" key="3">
    <source>
        <dbReference type="ARBA" id="ARBA00023125"/>
    </source>
</evidence>
<dbReference type="OrthoDB" id="1272441at2759"/>
<dbReference type="GO" id="GO:0046982">
    <property type="term" value="F:protein heterodimerization activity"/>
    <property type="evidence" value="ECO:0007669"/>
    <property type="project" value="InterPro"/>
</dbReference>
<evidence type="ECO:0000256" key="2">
    <source>
        <dbReference type="ARBA" id="ARBA00023015"/>
    </source>
</evidence>